<dbReference type="GO" id="GO:0017004">
    <property type="term" value="P:cytochrome complex assembly"/>
    <property type="evidence" value="ECO:0007669"/>
    <property type="project" value="UniProtKB-KW"/>
</dbReference>
<dbReference type="InterPro" id="IPR000866">
    <property type="entry name" value="AhpC/TSA"/>
</dbReference>
<evidence type="ECO:0000256" key="4">
    <source>
        <dbReference type="ARBA" id="ARBA00023284"/>
    </source>
</evidence>
<reference evidence="7 8" key="1">
    <citation type="submission" date="2019-04" db="EMBL/GenBank/DDBJ databases">
        <title>Microbes associate with the intestines of laboratory mice.</title>
        <authorList>
            <person name="Navarre W."/>
            <person name="Wong E."/>
            <person name="Huang K."/>
            <person name="Tropini C."/>
            <person name="Ng K."/>
            <person name="Yu B."/>
        </authorList>
    </citation>
    <scope>NUCLEOTIDE SEQUENCE [LARGE SCALE GENOMIC DNA]</scope>
    <source>
        <strain evidence="7 8">NM22_B1</strain>
    </source>
</reference>
<accession>A0A4S2FEE3</accession>
<dbReference type="GO" id="GO:0016209">
    <property type="term" value="F:antioxidant activity"/>
    <property type="evidence" value="ECO:0007669"/>
    <property type="project" value="InterPro"/>
</dbReference>
<keyword evidence="5" id="KW-0732">Signal</keyword>
<dbReference type="Gene3D" id="3.40.30.10">
    <property type="entry name" value="Glutaredoxin"/>
    <property type="match status" value="1"/>
</dbReference>
<feature type="domain" description="Thioredoxin" evidence="6">
    <location>
        <begin position="398"/>
        <end position="539"/>
    </location>
</feature>
<dbReference type="PANTHER" id="PTHR42852">
    <property type="entry name" value="THIOL:DISULFIDE INTERCHANGE PROTEIN DSBE"/>
    <property type="match status" value="1"/>
</dbReference>
<keyword evidence="3" id="KW-1015">Disulfide bond</keyword>
<dbReference type="GO" id="GO:0030313">
    <property type="term" value="C:cell envelope"/>
    <property type="evidence" value="ECO:0007669"/>
    <property type="project" value="UniProtKB-SubCell"/>
</dbReference>
<gene>
    <name evidence="7" type="ORF">E5339_20410</name>
</gene>
<dbReference type="RefSeq" id="WP_135952720.1">
    <property type="nucleotide sequence ID" value="NZ_CAOOJZ010000070.1"/>
</dbReference>
<dbReference type="PANTHER" id="PTHR42852:SF6">
    <property type="entry name" value="THIOL:DISULFIDE INTERCHANGE PROTEIN DSBE"/>
    <property type="match status" value="1"/>
</dbReference>
<feature type="chain" id="PRO_5020450739" evidence="5">
    <location>
        <begin position="20"/>
        <end position="539"/>
    </location>
</feature>
<comment type="subcellular location">
    <subcellularLocation>
        <location evidence="1">Cell envelope</location>
    </subcellularLocation>
</comment>
<dbReference type="EMBL" id="SRYJ01000068">
    <property type="protein sequence ID" value="TGY67372.1"/>
    <property type="molecule type" value="Genomic_DNA"/>
</dbReference>
<dbReference type="AlphaFoldDB" id="A0A4S2FEE3"/>
<sequence>MKKLLLWCCLSLLGLHVKAQTKVIDYPVEGKRSTDCVEFYRAEVSDTALILRGNLYNRPGHWVQLASSARLTGGVTGKVYRLVGAEGIEPDQKIYMPATWTRPFSLQFEPVEDKDRWVDFDEGTATNGEFVVREISLEEKKERKRIHCRIEGQVMGNPAYSRIMLYPEGTDDRVNDWQSIPVRDGRFSFDLYTDTEEPYELCAWSDKMTGAWRPVPFIAEDGVLKVTFYSLEKSAEVTSESPLNKELLAFNRQTDSLFMRSLRMEKDKLRREGKVESLEMQALHKQFEGAKDEAERKKLGDRAQELYRTGKAYTPEYYELEKKSTKAYDDFQAYSLDYIKADSSLVGLYLLKNQMERSKRQGKDLAPYIAVYREIYASLFSGNALTRYVRNWISALEVKVGNRFVDFEAPDLEGTRHLLSEEIAGKVALIDLWASWCGPCRRTSLSMIPVYESYKDKGFTVVGVARERSAGDMKAALVKDKYPWLNLLELNDRAKIWEKYGIGNAGGATFLVDKEGKILAVRPTAEEVKAILDKILWQN</sequence>
<dbReference type="InterPro" id="IPR013766">
    <property type="entry name" value="Thioredoxin_domain"/>
</dbReference>
<proteinExistence type="predicted"/>
<dbReference type="Pfam" id="PF00578">
    <property type="entry name" value="AhpC-TSA"/>
    <property type="match status" value="1"/>
</dbReference>
<evidence type="ECO:0000259" key="6">
    <source>
        <dbReference type="PROSITE" id="PS51352"/>
    </source>
</evidence>
<dbReference type="Proteomes" id="UP000310760">
    <property type="component" value="Unassembled WGS sequence"/>
</dbReference>
<evidence type="ECO:0000256" key="5">
    <source>
        <dbReference type="SAM" id="SignalP"/>
    </source>
</evidence>
<feature type="signal peptide" evidence="5">
    <location>
        <begin position="1"/>
        <end position="19"/>
    </location>
</feature>
<organism evidence="7 8">
    <name type="scientific">Phocaeicola sartorii</name>
    <dbReference type="NCBI Taxonomy" id="671267"/>
    <lineage>
        <taxon>Bacteria</taxon>
        <taxon>Pseudomonadati</taxon>
        <taxon>Bacteroidota</taxon>
        <taxon>Bacteroidia</taxon>
        <taxon>Bacteroidales</taxon>
        <taxon>Bacteroidaceae</taxon>
        <taxon>Phocaeicola</taxon>
    </lineage>
</organism>
<comment type="caution">
    <text evidence="7">The sequence shown here is derived from an EMBL/GenBank/DDBJ whole genome shotgun (WGS) entry which is preliminary data.</text>
</comment>
<keyword evidence="2" id="KW-0201">Cytochrome c-type biogenesis</keyword>
<dbReference type="SUPFAM" id="SSF52833">
    <property type="entry name" value="Thioredoxin-like"/>
    <property type="match status" value="1"/>
</dbReference>
<dbReference type="InterPro" id="IPR050553">
    <property type="entry name" value="Thioredoxin_ResA/DsbE_sf"/>
</dbReference>
<keyword evidence="4" id="KW-0676">Redox-active center</keyword>
<name>A0A4S2FEE3_9BACT</name>
<evidence type="ECO:0000256" key="1">
    <source>
        <dbReference type="ARBA" id="ARBA00004196"/>
    </source>
</evidence>
<evidence type="ECO:0000313" key="7">
    <source>
        <dbReference type="EMBL" id="TGY67372.1"/>
    </source>
</evidence>
<dbReference type="GO" id="GO:0016491">
    <property type="term" value="F:oxidoreductase activity"/>
    <property type="evidence" value="ECO:0007669"/>
    <property type="project" value="InterPro"/>
</dbReference>
<dbReference type="PROSITE" id="PS00194">
    <property type="entry name" value="THIOREDOXIN_1"/>
    <property type="match status" value="1"/>
</dbReference>
<dbReference type="InterPro" id="IPR017937">
    <property type="entry name" value="Thioredoxin_CS"/>
</dbReference>
<dbReference type="InterPro" id="IPR036249">
    <property type="entry name" value="Thioredoxin-like_sf"/>
</dbReference>
<dbReference type="CDD" id="cd02966">
    <property type="entry name" value="TlpA_like_family"/>
    <property type="match status" value="1"/>
</dbReference>
<dbReference type="PROSITE" id="PS51352">
    <property type="entry name" value="THIOREDOXIN_2"/>
    <property type="match status" value="1"/>
</dbReference>
<protein>
    <submittedName>
        <fullName evidence="7">AhpC/TSA family protein</fullName>
    </submittedName>
</protein>
<evidence type="ECO:0000256" key="3">
    <source>
        <dbReference type="ARBA" id="ARBA00023157"/>
    </source>
</evidence>
<evidence type="ECO:0000256" key="2">
    <source>
        <dbReference type="ARBA" id="ARBA00022748"/>
    </source>
</evidence>
<evidence type="ECO:0000313" key="8">
    <source>
        <dbReference type="Proteomes" id="UP000310760"/>
    </source>
</evidence>